<organism evidence="1 2">
    <name type="scientific">Porites evermanni</name>
    <dbReference type="NCBI Taxonomy" id="104178"/>
    <lineage>
        <taxon>Eukaryota</taxon>
        <taxon>Metazoa</taxon>
        <taxon>Cnidaria</taxon>
        <taxon>Anthozoa</taxon>
        <taxon>Hexacorallia</taxon>
        <taxon>Scleractinia</taxon>
        <taxon>Fungiina</taxon>
        <taxon>Poritidae</taxon>
        <taxon>Porites</taxon>
    </lineage>
</organism>
<sequence>SLEYQSQTSCLTRHVSSCLTDLYSGFVPAVTSLLKLLSYHCGDLQVDPALINQFLLSQIQCRSDVFSRTVQCWDKFRDRFNNDKADSRLCRDYAEAKDCVTQQAKTGCAIGQYINRDLFNPFCTYNTDPPLNSSGPIVLIGRCDTQKDQYDRLKSCLSSIMEECLTGTSLSALQDKVRELVQTVLYHCGSLIAENLSIDSLLMNILNCNKSMFQTSVQCWDEFRLRLLLNKFDKQLCVDYARSKQCVLKAVKQGCAIGDLMEEDLYNPFCIDGIDPLSLPPASALPSSQFNFVCTNAYFYEKAVTCEDDFLNALYSTRVITNCRFQSQSFLDCLKAHFEPCVRPHSNPVLSEALSTLVLQSLQGTQLLCSSPIQQITWDDLPPLLRSVASCENEFTSEAASCGKTFRSKFIPVPSPLCEEFEDAKKCIDKARESHCSFGFQARETLKGKSNPFCDNRTRTLFNDDSICEKVDLILSFLSVMLVLSNNLF</sequence>
<dbReference type="Proteomes" id="UP001159427">
    <property type="component" value="Unassembled WGS sequence"/>
</dbReference>
<name>A0ABN8RZ19_9CNID</name>
<evidence type="ECO:0000313" key="1">
    <source>
        <dbReference type="EMBL" id="CAH3182703.1"/>
    </source>
</evidence>
<protein>
    <submittedName>
        <fullName evidence="1">Uncharacterized protein</fullName>
    </submittedName>
</protein>
<feature type="non-terminal residue" evidence="1">
    <location>
        <position position="1"/>
    </location>
</feature>
<evidence type="ECO:0000313" key="2">
    <source>
        <dbReference type="Proteomes" id="UP001159427"/>
    </source>
</evidence>
<reference evidence="1 2" key="1">
    <citation type="submission" date="2022-05" db="EMBL/GenBank/DDBJ databases">
        <authorList>
            <consortium name="Genoscope - CEA"/>
            <person name="William W."/>
        </authorList>
    </citation>
    <scope>NUCLEOTIDE SEQUENCE [LARGE SCALE GENOMIC DNA]</scope>
</reference>
<accession>A0ABN8RZ19</accession>
<comment type="caution">
    <text evidence="1">The sequence shown here is derived from an EMBL/GenBank/DDBJ whole genome shotgun (WGS) entry which is preliminary data.</text>
</comment>
<dbReference type="EMBL" id="CALNXI010002081">
    <property type="protein sequence ID" value="CAH3182703.1"/>
    <property type="molecule type" value="Genomic_DNA"/>
</dbReference>
<keyword evidence="2" id="KW-1185">Reference proteome</keyword>
<proteinExistence type="predicted"/>
<gene>
    <name evidence="1" type="ORF">PEVE_00014363</name>
</gene>